<accession>A0A0S7BH76</accession>
<dbReference type="Proteomes" id="UP000055060">
    <property type="component" value="Unassembled WGS sequence"/>
</dbReference>
<keyword evidence="2" id="KW-1185">Reference proteome</keyword>
<evidence type="ECO:0000313" key="2">
    <source>
        <dbReference type="Proteomes" id="UP000055060"/>
    </source>
</evidence>
<proteinExistence type="predicted"/>
<dbReference type="EMBL" id="DF967972">
    <property type="protein sequence ID" value="GAP13544.1"/>
    <property type="molecule type" value="Genomic_DNA"/>
</dbReference>
<organism evidence="1">
    <name type="scientific">Longilinea arvoryzae</name>
    <dbReference type="NCBI Taxonomy" id="360412"/>
    <lineage>
        <taxon>Bacteria</taxon>
        <taxon>Bacillati</taxon>
        <taxon>Chloroflexota</taxon>
        <taxon>Anaerolineae</taxon>
        <taxon>Anaerolineales</taxon>
        <taxon>Anaerolineaceae</taxon>
        <taxon>Longilinea</taxon>
    </lineage>
</organism>
<gene>
    <name evidence="1" type="ORF">LARV_01299</name>
</gene>
<sequence>MKLGEQNKKILPDHFQLGFNERRYSNKNSTSIASPWTIPYQMSIEVREYHPWRLGDILKTIKDHPTENDVSLR</sequence>
<reference evidence="1" key="1">
    <citation type="submission" date="2015-07" db="EMBL/GenBank/DDBJ databases">
        <title>Draft Genome Sequences of Anaerolinea thermolimosa IMO-1, Bellilinea caldifistulae GOMI-1, Leptolinea tardivitalis YMTK-2, Levilinea saccharolytica KIBI-1,Longilinea arvoryzae KOME-1, Previously Described as Members of the Anaerolineaceae (Chloroflexi).</title>
        <authorList>
            <person name="Sekiguchi Y."/>
            <person name="Ohashi A."/>
            <person name="Matsuura N."/>
            <person name="Tourlousse M.D."/>
        </authorList>
    </citation>
    <scope>NUCLEOTIDE SEQUENCE [LARGE SCALE GENOMIC DNA]</scope>
    <source>
        <strain evidence="1">KOME-1</strain>
    </source>
</reference>
<protein>
    <submittedName>
        <fullName evidence="1">Uncharacterized protein</fullName>
    </submittedName>
</protein>
<dbReference type="AlphaFoldDB" id="A0A0S7BH76"/>
<name>A0A0S7BH76_9CHLR</name>
<evidence type="ECO:0000313" key="1">
    <source>
        <dbReference type="EMBL" id="GAP13544.1"/>
    </source>
</evidence>